<dbReference type="PANTHER" id="PTHR48012">
    <property type="entry name" value="STERILE20-LIKE KINASE, ISOFORM B-RELATED"/>
    <property type="match status" value="1"/>
</dbReference>
<evidence type="ECO:0000259" key="9">
    <source>
        <dbReference type="PROSITE" id="PS50021"/>
    </source>
</evidence>
<reference evidence="11 12" key="1">
    <citation type="submission" date="2020-12" db="EMBL/GenBank/DDBJ databases">
        <title>Metabolic potential, ecology and presence of endohyphal bacteria is reflected in genomic diversity of Mucoromycotina.</title>
        <authorList>
            <person name="Muszewska A."/>
            <person name="Okrasinska A."/>
            <person name="Steczkiewicz K."/>
            <person name="Drgas O."/>
            <person name="Orlowska M."/>
            <person name="Perlinska-Lenart U."/>
            <person name="Aleksandrzak-Piekarczyk T."/>
            <person name="Szatraj K."/>
            <person name="Zielenkiewicz U."/>
            <person name="Pilsyk S."/>
            <person name="Malc E."/>
            <person name="Mieczkowski P."/>
            <person name="Kruszewska J.S."/>
            <person name="Biernat P."/>
            <person name="Pawlowska J."/>
        </authorList>
    </citation>
    <scope>NUCLEOTIDE SEQUENCE [LARGE SCALE GENOMIC DNA]</scope>
    <source>
        <strain evidence="11 12">CBS 142.35</strain>
    </source>
</reference>
<evidence type="ECO:0000313" key="11">
    <source>
        <dbReference type="EMBL" id="KAG2218178.1"/>
    </source>
</evidence>
<evidence type="ECO:0000256" key="5">
    <source>
        <dbReference type="ARBA" id="ARBA00022840"/>
    </source>
</evidence>
<dbReference type="PROSITE" id="PS50021">
    <property type="entry name" value="CH"/>
    <property type="match status" value="1"/>
</dbReference>
<dbReference type="GO" id="GO:0005524">
    <property type="term" value="F:ATP binding"/>
    <property type="evidence" value="ECO:0007669"/>
    <property type="project" value="UniProtKB-UniRule"/>
</dbReference>
<sequence>MKSCLSFDFLTPNVDQQHTTRLWIQTILQIQLPPDSDNLYKALRDGIFLCNLMNNLISNSIPFIYYENNIHAWTQNIQQFLIAAEQKGGLDTFQLFDINDLLYGKDMISVARTLSFLHDRITKKNQLNPLLLQKKYSSSSSTLNYHHRPNNNTRIMKRRYTIPFGQEEGCLTTDSDNRRCHLGVLHDIGEHEEEKEKVGTLSSLLPTTSSSTPFVLTNTKEIKEKKEQLLLLQHQQQQQQQRQRKRPISLSTKIKELSIPFENNNNNNNSNKDDDNSIPNTPSDRHSPGIDSTYSGDSGYDTSSTILVKNKNSLPKNPIHLTSLFNPPTHPSFQEQPTMMKINTLGRHERLSTIDFYDKNDNKDIVDDDKRMDKDSIKSKTTGRNSTTSRLARLSSNLSFKKRLHIGSNNNNNNNNHQRQKIPFHMRYQEWTDLKLAKRRPSLDSISMNNNTNTITPSTRQYQKEQEKTRIESSLSSPIYNSTHYYSLREQEYLEQQMNKSSWISTSQEIGTTTHCDSWMNNNNNNNKTTTTITTRPKSTETLKSNPLCTNNSISTNNTTTTSTSTDNTGERLEMYHLDGSIVARYKLGNTIGKGQFGTVHRALNLNTGQMVAIKRIKLDPSKIDDIEDVMQEAQILRTLSHPNIVKYEGFIQTTNHCMNIVLEYVENGSLASTLKSFGSFPENLVASYCLRILKGLVYLHQQDVVHCDLKAANILTTKNGDVKLSDFGVSVNLKLKESFTDSVAGTPNWMAPEVIELQGASTKSDIWSLGCTMIELYTGKPPYADLIPMATLFRIVEDDCPPIPKNGSKEFKDFLKQCFHKIPKNRPTALELLDHPWIQQYITFSSPLSTKSTPSSFHNDTTTHKLSPIPTLNIHNDNKSTSSFIYPEDVVDHYKQKTSIEHYHESNIHHQQQQQQQQQQRTSILVNKLHERQEKLNPSFINIIREHCFIKGSFPKGAIRCKACQLPIRRNALVCEDCGFICHDKCKPTTGSCRSNLTDNISIRSGSESSCSSSLVESTHSTISIRSTSPRPTSSMSSQLRERTRKLSKVLSNHHRRPHSTKSHDTLRFIREDDDGELIQQEQTSSISTHHKNNIHTPKNLNDDDTRITRNNDSTSDTEIPRSKGTRRRKIHRSSNTSSSEDCIIS</sequence>
<feature type="compositionally biased region" description="Low complexity" evidence="7">
    <location>
        <begin position="550"/>
        <end position="568"/>
    </location>
</feature>
<dbReference type="InterPro" id="IPR001715">
    <property type="entry name" value="CH_dom"/>
</dbReference>
<dbReference type="InterPro" id="IPR000719">
    <property type="entry name" value="Prot_kinase_dom"/>
</dbReference>
<dbReference type="InterPro" id="IPR002219">
    <property type="entry name" value="PKC_DAG/PE"/>
</dbReference>
<feature type="compositionally biased region" description="Basic residues" evidence="7">
    <location>
        <begin position="1044"/>
        <end position="1062"/>
    </location>
</feature>
<dbReference type="Proteomes" id="UP000646827">
    <property type="component" value="Unassembled WGS sequence"/>
</dbReference>
<feature type="region of interest" description="Disordered" evidence="7">
    <location>
        <begin position="853"/>
        <end position="873"/>
    </location>
</feature>
<dbReference type="AlphaFoldDB" id="A0A8H7RX33"/>
<feature type="compositionally biased region" description="Low complexity" evidence="7">
    <location>
        <begin position="445"/>
        <end position="459"/>
    </location>
</feature>
<protein>
    <recommendedName>
        <fullName evidence="1">non-specific serine/threonine protein kinase</fullName>
        <ecNumber evidence="1">2.7.11.1</ecNumber>
    </recommendedName>
</protein>
<dbReference type="InterPro" id="IPR046349">
    <property type="entry name" value="C1-like_sf"/>
</dbReference>
<feature type="region of interest" description="Disordered" evidence="7">
    <location>
        <begin position="444"/>
        <end position="474"/>
    </location>
</feature>
<dbReference type="CDD" id="cd00029">
    <property type="entry name" value="C1"/>
    <property type="match status" value="1"/>
</dbReference>
<evidence type="ECO:0000256" key="3">
    <source>
        <dbReference type="ARBA" id="ARBA00022741"/>
    </source>
</evidence>
<dbReference type="InterPro" id="IPR011009">
    <property type="entry name" value="Kinase-like_dom_sf"/>
</dbReference>
<dbReference type="GO" id="GO:0004674">
    <property type="term" value="F:protein serine/threonine kinase activity"/>
    <property type="evidence" value="ECO:0007669"/>
    <property type="project" value="UniProtKB-EC"/>
</dbReference>
<feature type="compositionally biased region" description="Polar residues" evidence="7">
    <location>
        <begin position="1135"/>
        <end position="1147"/>
    </location>
</feature>
<evidence type="ECO:0000259" key="10">
    <source>
        <dbReference type="PROSITE" id="PS50081"/>
    </source>
</evidence>
<feature type="binding site" evidence="6">
    <location>
        <position position="615"/>
    </location>
    <ligand>
        <name>ATP</name>
        <dbReference type="ChEBI" id="CHEBI:30616"/>
    </ligand>
</feature>
<dbReference type="OrthoDB" id="8693905at2759"/>
<dbReference type="EMBL" id="JAEPRB010000247">
    <property type="protein sequence ID" value="KAG2218178.1"/>
    <property type="molecule type" value="Genomic_DNA"/>
</dbReference>
<feature type="region of interest" description="Disordered" evidence="7">
    <location>
        <begin position="539"/>
        <end position="568"/>
    </location>
</feature>
<keyword evidence="3 6" id="KW-0547">Nucleotide-binding</keyword>
<feature type="compositionally biased region" description="Low complexity" evidence="7">
    <location>
        <begin position="200"/>
        <end position="212"/>
    </location>
</feature>
<dbReference type="Pfam" id="PF00307">
    <property type="entry name" value="CH"/>
    <property type="match status" value="1"/>
</dbReference>
<feature type="compositionally biased region" description="Low complexity" evidence="7">
    <location>
        <begin position="1022"/>
        <end position="1039"/>
    </location>
</feature>
<organism evidence="11 12">
    <name type="scientific">Circinella minor</name>
    <dbReference type="NCBI Taxonomy" id="1195481"/>
    <lineage>
        <taxon>Eukaryota</taxon>
        <taxon>Fungi</taxon>
        <taxon>Fungi incertae sedis</taxon>
        <taxon>Mucoromycota</taxon>
        <taxon>Mucoromycotina</taxon>
        <taxon>Mucoromycetes</taxon>
        <taxon>Mucorales</taxon>
        <taxon>Lichtheimiaceae</taxon>
        <taxon>Circinella</taxon>
    </lineage>
</organism>
<feature type="compositionally biased region" description="Polar residues" evidence="7">
    <location>
        <begin position="539"/>
        <end position="549"/>
    </location>
</feature>
<feature type="region of interest" description="Disordered" evidence="7">
    <location>
        <begin position="193"/>
        <end position="212"/>
    </location>
</feature>
<dbReference type="GO" id="GO:0046872">
    <property type="term" value="F:metal ion binding"/>
    <property type="evidence" value="ECO:0007669"/>
    <property type="project" value="UniProtKB-KW"/>
</dbReference>
<evidence type="ECO:0000259" key="8">
    <source>
        <dbReference type="PROSITE" id="PS50011"/>
    </source>
</evidence>
<feature type="domain" description="Phorbol-ester/DAG-type" evidence="10">
    <location>
        <begin position="947"/>
        <end position="994"/>
    </location>
</feature>
<name>A0A8H7RX33_9FUNG</name>
<dbReference type="SMART" id="SM00220">
    <property type="entry name" value="S_TKc"/>
    <property type="match status" value="1"/>
</dbReference>
<dbReference type="InterPro" id="IPR008271">
    <property type="entry name" value="Ser/Thr_kinase_AS"/>
</dbReference>
<dbReference type="SUPFAM" id="SSF57889">
    <property type="entry name" value="Cysteine-rich domain"/>
    <property type="match status" value="1"/>
</dbReference>
<dbReference type="SUPFAM" id="SSF47576">
    <property type="entry name" value="Calponin-homology domain, CH-domain"/>
    <property type="match status" value="1"/>
</dbReference>
<evidence type="ECO:0000313" key="12">
    <source>
        <dbReference type="Proteomes" id="UP000646827"/>
    </source>
</evidence>
<evidence type="ECO:0000256" key="6">
    <source>
        <dbReference type="PROSITE-ProRule" id="PRU10141"/>
    </source>
</evidence>
<feature type="region of interest" description="Disordered" evidence="7">
    <location>
        <begin position="1022"/>
        <end position="1069"/>
    </location>
</feature>
<dbReference type="SMART" id="SM00033">
    <property type="entry name" value="CH"/>
    <property type="match status" value="1"/>
</dbReference>
<keyword evidence="4" id="KW-0862">Zinc</keyword>
<dbReference type="Pfam" id="PF00069">
    <property type="entry name" value="Pkinase"/>
    <property type="match status" value="1"/>
</dbReference>
<gene>
    <name evidence="11" type="ORF">INT45_003604</name>
</gene>
<evidence type="ECO:0000256" key="4">
    <source>
        <dbReference type="ARBA" id="ARBA00022833"/>
    </source>
</evidence>
<evidence type="ECO:0000256" key="2">
    <source>
        <dbReference type="ARBA" id="ARBA00022723"/>
    </source>
</evidence>
<feature type="region of interest" description="Disordered" evidence="7">
    <location>
        <begin position="1083"/>
        <end position="1147"/>
    </location>
</feature>
<dbReference type="PROSITE" id="PS00108">
    <property type="entry name" value="PROTEIN_KINASE_ST"/>
    <property type="match status" value="1"/>
</dbReference>
<evidence type="ECO:0000256" key="1">
    <source>
        <dbReference type="ARBA" id="ARBA00012513"/>
    </source>
</evidence>
<dbReference type="EC" id="2.7.11.1" evidence="1"/>
<dbReference type="SUPFAM" id="SSF56112">
    <property type="entry name" value="Protein kinase-like (PK-like)"/>
    <property type="match status" value="1"/>
</dbReference>
<dbReference type="Gene3D" id="1.10.510.10">
    <property type="entry name" value="Transferase(Phosphotransferase) domain 1"/>
    <property type="match status" value="1"/>
</dbReference>
<feature type="compositionally biased region" description="Basic and acidic residues" evidence="7">
    <location>
        <begin position="1102"/>
        <end position="1111"/>
    </location>
</feature>
<dbReference type="FunFam" id="1.10.510.10:FF:000571">
    <property type="entry name" value="Maternal embryonic leucine zipper kinase"/>
    <property type="match status" value="1"/>
</dbReference>
<keyword evidence="2" id="KW-0479">Metal-binding</keyword>
<feature type="region of interest" description="Disordered" evidence="7">
    <location>
        <begin position="257"/>
        <end position="298"/>
    </location>
</feature>
<proteinExistence type="predicted"/>
<dbReference type="PROSITE" id="PS00107">
    <property type="entry name" value="PROTEIN_KINASE_ATP"/>
    <property type="match status" value="1"/>
</dbReference>
<evidence type="ECO:0000256" key="7">
    <source>
        <dbReference type="SAM" id="MobiDB-lite"/>
    </source>
</evidence>
<keyword evidence="5 6" id="KW-0067">ATP-binding</keyword>
<dbReference type="PANTHER" id="PTHR48012:SF26">
    <property type="entry name" value="SERINE_THREONINE-PROTEIN KINASE DDB_G0283821-RELATED"/>
    <property type="match status" value="1"/>
</dbReference>
<keyword evidence="12" id="KW-1185">Reference proteome</keyword>
<dbReference type="Gene3D" id="1.10.418.10">
    <property type="entry name" value="Calponin-like domain"/>
    <property type="match status" value="1"/>
</dbReference>
<dbReference type="Gene3D" id="3.30.60.20">
    <property type="match status" value="1"/>
</dbReference>
<dbReference type="InterPro" id="IPR050629">
    <property type="entry name" value="STE20/SPS1-PAK"/>
</dbReference>
<feature type="domain" description="Calponin-homology (CH)" evidence="9">
    <location>
        <begin position="14"/>
        <end position="122"/>
    </location>
</feature>
<feature type="compositionally biased region" description="Basic residues" evidence="7">
    <location>
        <begin position="1125"/>
        <end position="1134"/>
    </location>
</feature>
<comment type="caution">
    <text evidence="11">The sequence shown here is derived from an EMBL/GenBank/DDBJ whole genome shotgun (WGS) entry which is preliminary data.</text>
</comment>
<dbReference type="PROSITE" id="PS50011">
    <property type="entry name" value="PROTEIN_KINASE_DOM"/>
    <property type="match status" value="1"/>
</dbReference>
<accession>A0A8H7RX33</accession>
<feature type="domain" description="Protein kinase" evidence="8">
    <location>
        <begin position="586"/>
        <end position="839"/>
    </location>
</feature>
<feature type="compositionally biased region" description="Basic and acidic residues" evidence="7">
    <location>
        <begin position="462"/>
        <end position="471"/>
    </location>
</feature>
<dbReference type="InterPro" id="IPR017441">
    <property type="entry name" value="Protein_kinase_ATP_BS"/>
</dbReference>
<dbReference type="CDD" id="cd00014">
    <property type="entry name" value="CH_SF"/>
    <property type="match status" value="1"/>
</dbReference>
<dbReference type="PROSITE" id="PS00479">
    <property type="entry name" value="ZF_DAG_PE_1"/>
    <property type="match status" value="1"/>
</dbReference>
<dbReference type="InterPro" id="IPR036872">
    <property type="entry name" value="CH_dom_sf"/>
</dbReference>
<dbReference type="CDD" id="cd06627">
    <property type="entry name" value="STKc_Cdc7_like"/>
    <property type="match status" value="1"/>
</dbReference>
<dbReference type="PROSITE" id="PS50081">
    <property type="entry name" value="ZF_DAG_PE_2"/>
    <property type="match status" value="1"/>
</dbReference>
<dbReference type="GO" id="GO:0005737">
    <property type="term" value="C:cytoplasm"/>
    <property type="evidence" value="ECO:0007669"/>
    <property type="project" value="TreeGrafter"/>
</dbReference>